<accession>A0A0E9SEJ2</accession>
<dbReference type="AlphaFoldDB" id="A0A0E9SEJ2"/>
<sequence>MFYTIKSDCNLMKNRERNLSLFPKNGRKVQ</sequence>
<reference evidence="1" key="2">
    <citation type="journal article" date="2015" name="Fish Shellfish Immunol.">
        <title>Early steps in the European eel (Anguilla anguilla)-Vibrio vulnificus interaction in the gills: Role of the RtxA13 toxin.</title>
        <authorList>
            <person name="Callol A."/>
            <person name="Pajuelo D."/>
            <person name="Ebbesson L."/>
            <person name="Teles M."/>
            <person name="MacKenzie S."/>
            <person name="Amaro C."/>
        </authorList>
    </citation>
    <scope>NUCLEOTIDE SEQUENCE</scope>
</reference>
<organism evidence="1">
    <name type="scientific">Anguilla anguilla</name>
    <name type="common">European freshwater eel</name>
    <name type="synonym">Muraena anguilla</name>
    <dbReference type="NCBI Taxonomy" id="7936"/>
    <lineage>
        <taxon>Eukaryota</taxon>
        <taxon>Metazoa</taxon>
        <taxon>Chordata</taxon>
        <taxon>Craniata</taxon>
        <taxon>Vertebrata</taxon>
        <taxon>Euteleostomi</taxon>
        <taxon>Actinopterygii</taxon>
        <taxon>Neopterygii</taxon>
        <taxon>Teleostei</taxon>
        <taxon>Anguilliformes</taxon>
        <taxon>Anguillidae</taxon>
        <taxon>Anguilla</taxon>
    </lineage>
</organism>
<proteinExistence type="predicted"/>
<dbReference type="EMBL" id="GBXM01069467">
    <property type="protein sequence ID" value="JAH39110.1"/>
    <property type="molecule type" value="Transcribed_RNA"/>
</dbReference>
<name>A0A0E9SEJ2_ANGAN</name>
<protein>
    <submittedName>
        <fullName evidence="1">Uncharacterized protein</fullName>
    </submittedName>
</protein>
<evidence type="ECO:0000313" key="1">
    <source>
        <dbReference type="EMBL" id="JAH39110.1"/>
    </source>
</evidence>
<reference evidence="1" key="1">
    <citation type="submission" date="2014-11" db="EMBL/GenBank/DDBJ databases">
        <authorList>
            <person name="Amaro Gonzalez C."/>
        </authorList>
    </citation>
    <scope>NUCLEOTIDE SEQUENCE</scope>
</reference>